<dbReference type="SUPFAM" id="SSF56925">
    <property type="entry name" value="OMPA-like"/>
    <property type="match status" value="1"/>
</dbReference>
<evidence type="ECO:0000313" key="5">
    <source>
        <dbReference type="Proteomes" id="UP000517753"/>
    </source>
</evidence>
<dbReference type="NCBIfam" id="NF041636">
    <property type="entry name" value="slam_lipo"/>
    <property type="match status" value="1"/>
</dbReference>
<dbReference type="Pfam" id="PF22828">
    <property type="entry name" value="HphA_N"/>
    <property type="match status" value="1"/>
</dbReference>
<protein>
    <recommendedName>
        <fullName evidence="6">Transferrin-binding protein B C-lobe/N-lobe beta barrel domain-containing protein</fullName>
    </recommendedName>
</protein>
<dbReference type="InterPro" id="IPR054536">
    <property type="entry name" value="HphA_C"/>
</dbReference>
<reference evidence="4 5" key="2">
    <citation type="submission" date="2020-08" db="EMBL/GenBank/DDBJ databases">
        <title>The Agave Microbiome: Exploring the role of microbial communities in plant adaptations to desert environments.</title>
        <authorList>
            <person name="Partida-Martinez L.P."/>
        </authorList>
    </citation>
    <scope>NUCLEOTIDE SEQUENCE [LARGE SCALE GENOMIC DNA]</scope>
    <source>
        <strain evidence="4 5">AS2.3</strain>
    </source>
</reference>
<sequence length="253" mass="25633">MKYAHLKALGLALLGSAVLAGTAQAQIVGGSSDTDKVKIGESTVNGGPHTSGKVGIHVPNLDNGKYVDFRGLQNVIPADLNGVVTYTDTTTTTPRHNAYGRFDFAQVSSHDVYFGEWSQTGSATAGDHTVYYGGTGASSSLPTAGTATYAVKGISDYQNRSILTGTFTADFANKELTGSIQSSGGYKVDIGTADIRGTTISGSGAVASQGSSTLASGGTVNGQFFGTNGSALAGTAAFAGARQYDTAFGGTKN</sequence>
<dbReference type="Pfam" id="PF22829">
    <property type="entry name" value="HphA_C"/>
    <property type="match status" value="1"/>
</dbReference>
<evidence type="ECO:0008006" key="6">
    <source>
        <dbReference type="Google" id="ProtNLM"/>
    </source>
</evidence>
<evidence type="ECO:0000313" key="4">
    <source>
        <dbReference type="EMBL" id="NYD89709.1"/>
    </source>
</evidence>
<keyword evidence="5" id="KW-1185">Reference proteome</keyword>
<dbReference type="AlphaFoldDB" id="A0A7Y9FLZ0"/>
<feature type="domain" description="HphA N-terminal heme-binding" evidence="2">
    <location>
        <begin position="22"/>
        <end position="129"/>
    </location>
</feature>
<reference evidence="4 5" key="1">
    <citation type="submission" date="2020-07" db="EMBL/GenBank/DDBJ databases">
        <authorList>
            <person name="Partida-Martinez L."/>
            <person name="Huntemann M."/>
            <person name="Clum A."/>
            <person name="Wang J."/>
            <person name="Palaniappan K."/>
            <person name="Ritter S."/>
            <person name="Chen I.-M."/>
            <person name="Stamatis D."/>
            <person name="Reddy T."/>
            <person name="O'Malley R."/>
            <person name="Daum C."/>
            <person name="Shapiro N."/>
            <person name="Ivanova N."/>
            <person name="Kyrpides N."/>
            <person name="Woyke T."/>
        </authorList>
    </citation>
    <scope>NUCLEOTIDE SEQUENCE [LARGE SCALE GENOMIC DNA]</scope>
    <source>
        <strain evidence="4 5">AS2.3</strain>
    </source>
</reference>
<evidence type="ECO:0000259" key="3">
    <source>
        <dbReference type="Pfam" id="PF22829"/>
    </source>
</evidence>
<keyword evidence="1" id="KW-0732">Signal</keyword>
<feature type="chain" id="PRO_5030822559" description="Transferrin-binding protein B C-lobe/N-lobe beta barrel domain-containing protein" evidence="1">
    <location>
        <begin position="26"/>
        <end position="253"/>
    </location>
</feature>
<dbReference type="Proteomes" id="UP000517753">
    <property type="component" value="Unassembled WGS sequence"/>
</dbReference>
<dbReference type="InterPro" id="IPR054535">
    <property type="entry name" value="HphA_N"/>
</dbReference>
<dbReference type="EMBL" id="JACCBY010000002">
    <property type="protein sequence ID" value="NYD89709.1"/>
    <property type="molecule type" value="Genomic_DNA"/>
</dbReference>
<dbReference type="InterPro" id="IPR054843">
    <property type="entry name" value="Slam_hemophilin_C"/>
</dbReference>
<proteinExistence type="predicted"/>
<evidence type="ECO:0000256" key="1">
    <source>
        <dbReference type="SAM" id="SignalP"/>
    </source>
</evidence>
<feature type="signal peptide" evidence="1">
    <location>
        <begin position="1"/>
        <end position="25"/>
    </location>
</feature>
<dbReference type="RefSeq" id="WP_179508232.1">
    <property type="nucleotide sequence ID" value="NZ_JACCBY010000002.1"/>
</dbReference>
<comment type="caution">
    <text evidence="4">The sequence shown here is derived from an EMBL/GenBank/DDBJ whole genome shotgun (WGS) entry which is preliminary data.</text>
</comment>
<gene>
    <name evidence="4" type="ORF">HD841_001489</name>
</gene>
<dbReference type="Gene3D" id="2.40.160.90">
    <property type="match status" value="1"/>
</dbReference>
<feature type="domain" description="HphA C-terminal" evidence="3">
    <location>
        <begin position="140"/>
        <end position="252"/>
    </location>
</feature>
<dbReference type="InterPro" id="IPR011250">
    <property type="entry name" value="OMP/PagP_B-barrel"/>
</dbReference>
<organism evidence="4 5">
    <name type="scientific">Sphingomonas melonis</name>
    <dbReference type="NCBI Taxonomy" id="152682"/>
    <lineage>
        <taxon>Bacteria</taxon>
        <taxon>Pseudomonadati</taxon>
        <taxon>Pseudomonadota</taxon>
        <taxon>Alphaproteobacteria</taxon>
        <taxon>Sphingomonadales</taxon>
        <taxon>Sphingomonadaceae</taxon>
        <taxon>Sphingomonas</taxon>
    </lineage>
</organism>
<name>A0A7Y9FLZ0_9SPHN</name>
<accession>A0A7Y9FLZ0</accession>
<evidence type="ECO:0000259" key="2">
    <source>
        <dbReference type="Pfam" id="PF22828"/>
    </source>
</evidence>